<dbReference type="EMBL" id="CABVOU010000033">
    <property type="protein sequence ID" value="VVZ95745.1"/>
    <property type="molecule type" value="Genomic_DNA"/>
</dbReference>
<proteinExistence type="predicted"/>
<accession>A0A5K1I2S3</accession>
<dbReference type="Proteomes" id="UP000326725">
    <property type="component" value="Unassembled WGS sequence"/>
</dbReference>
<organism evidence="1 2">
    <name type="scientific">Halomonas lysinitropha</name>
    <dbReference type="NCBI Taxonomy" id="2607506"/>
    <lineage>
        <taxon>Bacteria</taxon>
        <taxon>Pseudomonadati</taxon>
        <taxon>Pseudomonadota</taxon>
        <taxon>Gammaproteobacteria</taxon>
        <taxon>Oceanospirillales</taxon>
        <taxon>Halomonadaceae</taxon>
        <taxon>Halomonas</taxon>
    </lineage>
</organism>
<evidence type="ECO:0000313" key="2">
    <source>
        <dbReference type="Proteomes" id="UP000326725"/>
    </source>
</evidence>
<keyword evidence="2" id="KW-1185">Reference proteome</keyword>
<name>A0A5K1I2S3_9GAMM</name>
<evidence type="ECO:0008006" key="3">
    <source>
        <dbReference type="Google" id="ProtNLM"/>
    </source>
</evidence>
<dbReference type="AlphaFoldDB" id="A0A5K1I2S3"/>
<dbReference type="InterPro" id="IPR027417">
    <property type="entry name" value="P-loop_NTPase"/>
</dbReference>
<dbReference type="Gene3D" id="3.40.50.300">
    <property type="entry name" value="P-loop containing nucleotide triphosphate hydrolases"/>
    <property type="match status" value="1"/>
</dbReference>
<evidence type="ECO:0000313" key="1">
    <source>
        <dbReference type="EMBL" id="VVZ95745.1"/>
    </source>
</evidence>
<sequence>MIFLFVHIAKTAGSSVNRFFQERLGESACLVHQESNPAWSRPPLPDEFLDGVQYISGHMPYRVFTARLLGQPLHTLTVLRDPRHHVVSHLAWIRHLKDAGQENRLAAHPDFIQVLAEKIALHDLSDPASLSHLVAGLNKEEYRLLDNPQVLYLTHRNRPGEGLDERDVEYAIDTLREVDTFGFVDELGGFFAELSEVVGEASEVREVPHENALVDRYGLSTTNEAQMQALMPLIMHDMSLYERAKHLKQERREGAALPTYRRRDARGHLSQPNPRGHAGGWAFDMQRAGSVQLDVYLNDKHVAVVEAARARKDLREKFERDCAFVIDLNKLKARSGDRLAVFFQGTNIELNGSPRELPAEVESTSS</sequence>
<gene>
    <name evidence="1" type="ORF">HALO32_01824</name>
</gene>
<dbReference type="RefSeq" id="WP_151443486.1">
    <property type="nucleotide sequence ID" value="NZ_CABVOU010000033.1"/>
</dbReference>
<protein>
    <recommendedName>
        <fullName evidence="3">Sulfotransferase family protein</fullName>
    </recommendedName>
</protein>
<reference evidence="1 2" key="1">
    <citation type="submission" date="2019-09" db="EMBL/GenBank/DDBJ databases">
        <authorList>
            <person name="Criscuolo A."/>
        </authorList>
    </citation>
    <scope>NUCLEOTIDE SEQUENCE [LARGE SCALE GENOMIC DNA]</scope>
    <source>
        <strain evidence="2">3(2)</strain>
    </source>
</reference>